<dbReference type="Proteomes" id="UP000540412">
    <property type="component" value="Unassembled WGS sequence"/>
</dbReference>
<dbReference type="SUPFAM" id="SSF53335">
    <property type="entry name" value="S-adenosyl-L-methionine-dependent methyltransferases"/>
    <property type="match status" value="1"/>
</dbReference>
<protein>
    <recommendedName>
        <fullName evidence="3">S-adenosyl methyltransferase</fullName>
    </recommendedName>
</protein>
<dbReference type="EMBL" id="JACHIT010000002">
    <property type="protein sequence ID" value="MBB5916909.1"/>
    <property type="molecule type" value="Genomic_DNA"/>
</dbReference>
<proteinExistence type="predicted"/>
<dbReference type="InterPro" id="IPR029063">
    <property type="entry name" value="SAM-dependent_MTases_sf"/>
</dbReference>
<evidence type="ECO:0008006" key="3">
    <source>
        <dbReference type="Google" id="ProtNLM"/>
    </source>
</evidence>
<accession>A0A7W9UKV6</accession>
<dbReference type="RefSeq" id="WP_085995691.1">
    <property type="nucleotide sequence ID" value="NZ_JACHIT010000002.1"/>
</dbReference>
<evidence type="ECO:0000313" key="1">
    <source>
        <dbReference type="EMBL" id="MBB5916909.1"/>
    </source>
</evidence>
<comment type="caution">
    <text evidence="1">The sequence shown here is derived from an EMBL/GenBank/DDBJ whole genome shotgun (WGS) entry which is preliminary data.</text>
</comment>
<gene>
    <name evidence="1" type="ORF">BJY24_005821</name>
</gene>
<reference evidence="1 2" key="1">
    <citation type="submission" date="2020-08" db="EMBL/GenBank/DDBJ databases">
        <title>Sequencing the genomes of 1000 actinobacteria strains.</title>
        <authorList>
            <person name="Klenk H.-P."/>
        </authorList>
    </citation>
    <scope>NUCLEOTIDE SEQUENCE [LARGE SCALE GENOMIC DNA]</scope>
    <source>
        <strain evidence="1 2">DSM 43582</strain>
    </source>
</reference>
<dbReference type="AlphaFoldDB" id="A0A7W9UKV6"/>
<dbReference type="PIRSF" id="PIRSF017393">
    <property type="entry name" value="MTase_SAV2177"/>
    <property type="match status" value="1"/>
</dbReference>
<dbReference type="Gene3D" id="3.40.50.150">
    <property type="entry name" value="Vaccinia Virus protein VP39"/>
    <property type="match status" value="1"/>
</dbReference>
<evidence type="ECO:0000313" key="2">
    <source>
        <dbReference type="Proteomes" id="UP000540412"/>
    </source>
</evidence>
<dbReference type="InterPro" id="IPR006764">
    <property type="entry name" value="SAM_dep_MeTrfase_SAV2177_type"/>
</dbReference>
<organism evidence="1 2">
    <name type="scientific">Nocardia transvalensis</name>
    <dbReference type="NCBI Taxonomy" id="37333"/>
    <lineage>
        <taxon>Bacteria</taxon>
        <taxon>Bacillati</taxon>
        <taxon>Actinomycetota</taxon>
        <taxon>Actinomycetes</taxon>
        <taxon>Mycobacteriales</taxon>
        <taxon>Nocardiaceae</taxon>
        <taxon>Nocardia</taxon>
    </lineage>
</organism>
<sequence>MPTDNDPVIDFDTAHTARVYDYYLGGKDHFEADRAAGERAELVHPHVRTSALENRRFMLRAAAYLAGQGVTQFLDIGTGIPTEPNLHQAVQEVQPTARVVYVDNDRMVLTHARALMTGTDEGRTTYVHADVRKPETILTAPELLETLDLSRPVAVSLIAIAHFLDDAQNPFEIVARLIDAVPAGSYLVMSHATADFGPEMAEVARVYRESGMPAQVRSRDEFARFFTGLDLIAPGITTPHRWNPAIEPPESMDSRVQFYAAAARKN</sequence>
<keyword evidence="2" id="KW-1185">Reference proteome</keyword>
<name>A0A7W9UKV6_9NOCA</name>
<dbReference type="Pfam" id="PF04672">
    <property type="entry name" value="Methyltransf_19"/>
    <property type="match status" value="1"/>
</dbReference>